<dbReference type="InterPro" id="IPR051694">
    <property type="entry name" value="Immunoregulatory_rcpt-like"/>
</dbReference>
<evidence type="ECO:0000256" key="5">
    <source>
        <dbReference type="SAM" id="MobiDB-lite"/>
    </source>
</evidence>
<feature type="compositionally biased region" description="Low complexity" evidence="5">
    <location>
        <begin position="213"/>
        <end position="231"/>
    </location>
</feature>
<dbReference type="PANTHER" id="PTHR15549">
    <property type="entry name" value="PAIRED IMMUNOGLOBULIN-LIKE TYPE 2 RECEPTOR"/>
    <property type="match status" value="1"/>
</dbReference>
<dbReference type="AlphaFoldDB" id="A0A8H5YRV8"/>
<dbReference type="GO" id="GO:0071944">
    <property type="term" value="C:cell periphery"/>
    <property type="evidence" value="ECO:0007669"/>
    <property type="project" value="UniProtKB-ARBA"/>
</dbReference>
<evidence type="ECO:0000313" key="8">
    <source>
        <dbReference type="Proteomes" id="UP000544331"/>
    </source>
</evidence>
<organism evidence="7 8">
    <name type="scientific">Fusarium mundagurra</name>
    <dbReference type="NCBI Taxonomy" id="1567541"/>
    <lineage>
        <taxon>Eukaryota</taxon>
        <taxon>Fungi</taxon>
        <taxon>Dikarya</taxon>
        <taxon>Ascomycota</taxon>
        <taxon>Pezizomycotina</taxon>
        <taxon>Sordariomycetes</taxon>
        <taxon>Hypocreomycetidae</taxon>
        <taxon>Hypocreales</taxon>
        <taxon>Nectriaceae</taxon>
        <taxon>Fusarium</taxon>
        <taxon>Fusarium fujikuroi species complex</taxon>
    </lineage>
</organism>
<dbReference type="Proteomes" id="UP000544331">
    <property type="component" value="Unassembled WGS sequence"/>
</dbReference>
<name>A0A8H5YRV8_9HYPO</name>
<dbReference type="PANTHER" id="PTHR15549:SF26">
    <property type="entry name" value="AXIAL BUDDING PATTERN PROTEIN 2-RELATED"/>
    <property type="match status" value="1"/>
</dbReference>
<keyword evidence="2 6" id="KW-0812">Transmembrane</keyword>
<keyword evidence="3 6" id="KW-1133">Transmembrane helix</keyword>
<evidence type="ECO:0000313" key="7">
    <source>
        <dbReference type="EMBL" id="KAF5716282.1"/>
    </source>
</evidence>
<dbReference type="EMBL" id="JAAOAN010000206">
    <property type="protein sequence ID" value="KAF5716282.1"/>
    <property type="molecule type" value="Genomic_DNA"/>
</dbReference>
<evidence type="ECO:0000256" key="6">
    <source>
        <dbReference type="SAM" id="Phobius"/>
    </source>
</evidence>
<accession>A0A8H5YRV8</accession>
<dbReference type="GO" id="GO:0016020">
    <property type="term" value="C:membrane"/>
    <property type="evidence" value="ECO:0007669"/>
    <property type="project" value="UniProtKB-SubCell"/>
</dbReference>
<keyword evidence="8" id="KW-1185">Reference proteome</keyword>
<feature type="region of interest" description="Disordered" evidence="5">
    <location>
        <begin position="309"/>
        <end position="359"/>
    </location>
</feature>
<protein>
    <submittedName>
        <fullName evidence="7">Uncharacterized protein</fullName>
    </submittedName>
</protein>
<sequence length="359" mass="37563">MNIAHGAEARHLPNAPARVTEAPLGVIDSLNLLLGQDPGLKPRAETEEAGIAVTIAPDETCGYVGQDKDSPVTCPSSHLCSWAVSEGIGLIACGPQIHVTCLESSKAVNSTRCDDVCQSNTFNLLCTNSNRPFCRTYVYPSGIFDYRCASTKVEELEDVDFTFSGQKSPDLSTVTLSDETSEGLGEPVTVTVQGKATGSPSAVTVYMIPQPPSESTTSSDSGSSSSSNKSTPVGAIVGGVVGGLAVLGLIGLGALCLIRRQRTNEHQEGMVPTSQPNMAHSMNENQYPYHPQHQGAVLPYTDGRTSMMTGSVSQSGHGGGGQQLPSMGQSPVPAYEMAGSEAREPEPVYEMGGDSPGRK</sequence>
<keyword evidence="4 6" id="KW-0472">Membrane</keyword>
<comment type="subcellular location">
    <subcellularLocation>
        <location evidence="1">Membrane</location>
        <topology evidence="1">Single-pass membrane protein</topology>
    </subcellularLocation>
</comment>
<evidence type="ECO:0000256" key="1">
    <source>
        <dbReference type="ARBA" id="ARBA00004167"/>
    </source>
</evidence>
<comment type="caution">
    <text evidence="7">The sequence shown here is derived from an EMBL/GenBank/DDBJ whole genome shotgun (WGS) entry which is preliminary data.</text>
</comment>
<proteinExistence type="predicted"/>
<feature type="region of interest" description="Disordered" evidence="5">
    <location>
        <begin position="205"/>
        <end position="231"/>
    </location>
</feature>
<dbReference type="OrthoDB" id="5347452at2759"/>
<feature type="transmembrane region" description="Helical" evidence="6">
    <location>
        <begin position="233"/>
        <end position="258"/>
    </location>
</feature>
<evidence type="ECO:0000256" key="4">
    <source>
        <dbReference type="ARBA" id="ARBA00023136"/>
    </source>
</evidence>
<gene>
    <name evidence="7" type="ORF">FMUND_6431</name>
</gene>
<evidence type="ECO:0000256" key="3">
    <source>
        <dbReference type="ARBA" id="ARBA00022989"/>
    </source>
</evidence>
<reference evidence="7 8" key="1">
    <citation type="submission" date="2020-05" db="EMBL/GenBank/DDBJ databases">
        <title>Identification and distribution of gene clusters putatively required for synthesis of sphingolipid metabolism inhibitors in phylogenetically diverse species of the filamentous fungus Fusarium.</title>
        <authorList>
            <person name="Kim H.-S."/>
            <person name="Busman M."/>
            <person name="Brown D.W."/>
            <person name="Divon H."/>
            <person name="Uhlig S."/>
            <person name="Proctor R.H."/>
        </authorList>
    </citation>
    <scope>NUCLEOTIDE SEQUENCE [LARGE SCALE GENOMIC DNA]</scope>
    <source>
        <strain evidence="7 8">NRRL 66235</strain>
    </source>
</reference>
<evidence type="ECO:0000256" key="2">
    <source>
        <dbReference type="ARBA" id="ARBA00022692"/>
    </source>
</evidence>